<dbReference type="GO" id="GO:0005525">
    <property type="term" value="F:GTP binding"/>
    <property type="evidence" value="ECO:0007669"/>
    <property type="project" value="UniProtKB-KW"/>
</dbReference>
<dbReference type="PANTHER" id="PTHR11920">
    <property type="entry name" value="GUANYLYL CYCLASE"/>
    <property type="match status" value="1"/>
</dbReference>
<dbReference type="Pfam" id="PF01094">
    <property type="entry name" value="ANF_receptor"/>
    <property type="match status" value="1"/>
</dbReference>
<dbReference type="Proteomes" id="UP000024635">
    <property type="component" value="Unassembled WGS sequence"/>
</dbReference>
<dbReference type="OrthoDB" id="60033at2759"/>
<dbReference type="GO" id="GO:0009581">
    <property type="term" value="P:detection of external stimulus"/>
    <property type="evidence" value="ECO:0007669"/>
    <property type="project" value="UniProtKB-ARBA"/>
</dbReference>
<evidence type="ECO:0000256" key="8">
    <source>
        <dbReference type="ARBA" id="ARBA00022842"/>
    </source>
</evidence>
<comment type="subcellular location">
    <subcellularLocation>
        <location evidence="2">Cell membrane</location>
        <topology evidence="2">Single-pass membrane protein</topology>
    </subcellularLocation>
</comment>
<keyword evidence="15" id="KW-0141">cGMP biosynthesis</keyword>
<dbReference type="GO" id="GO:0007168">
    <property type="term" value="P:receptor guanylyl cyclase signaling pathway"/>
    <property type="evidence" value="ECO:0007669"/>
    <property type="project" value="TreeGrafter"/>
</dbReference>
<keyword evidence="12" id="KW-0675">Receptor</keyword>
<keyword evidence="9 16" id="KW-1133">Transmembrane helix</keyword>
<evidence type="ECO:0000313" key="19">
    <source>
        <dbReference type="EMBL" id="EYC01197.1"/>
    </source>
</evidence>
<dbReference type="GO" id="GO:0046872">
    <property type="term" value="F:metal ion binding"/>
    <property type="evidence" value="ECO:0007669"/>
    <property type="project" value="UniProtKB-KW"/>
</dbReference>
<keyword evidence="5 16" id="KW-0812">Transmembrane</keyword>
<feature type="domain" description="Guanylate cyclase" evidence="18">
    <location>
        <begin position="902"/>
        <end position="1032"/>
    </location>
</feature>
<dbReference type="GO" id="GO:0004672">
    <property type="term" value="F:protein kinase activity"/>
    <property type="evidence" value="ECO:0007669"/>
    <property type="project" value="InterPro"/>
</dbReference>
<evidence type="ECO:0000256" key="15">
    <source>
        <dbReference type="ARBA" id="ARBA00023293"/>
    </source>
</evidence>
<dbReference type="GO" id="GO:0042330">
    <property type="term" value="P:taxis"/>
    <property type="evidence" value="ECO:0007669"/>
    <property type="project" value="UniProtKB-ARBA"/>
</dbReference>
<dbReference type="STRING" id="53326.A0A016TEU2"/>
<dbReference type="Gene3D" id="3.40.50.2300">
    <property type="match status" value="2"/>
</dbReference>
<gene>
    <name evidence="19" type="primary">Acey_s0109.g114</name>
    <name evidence="19" type="ORF">Y032_0109g114</name>
</gene>
<accession>A0A016TEU2</accession>
<evidence type="ECO:0000256" key="2">
    <source>
        <dbReference type="ARBA" id="ARBA00004162"/>
    </source>
</evidence>
<evidence type="ECO:0000256" key="11">
    <source>
        <dbReference type="ARBA" id="ARBA00023136"/>
    </source>
</evidence>
<dbReference type="SUPFAM" id="SSF53822">
    <property type="entry name" value="Periplasmic binding protein-like I"/>
    <property type="match status" value="1"/>
</dbReference>
<dbReference type="Pfam" id="PF07714">
    <property type="entry name" value="PK_Tyr_Ser-Thr"/>
    <property type="match status" value="1"/>
</dbReference>
<evidence type="ECO:0000256" key="16">
    <source>
        <dbReference type="SAM" id="Phobius"/>
    </source>
</evidence>
<evidence type="ECO:0000256" key="13">
    <source>
        <dbReference type="ARBA" id="ARBA00023180"/>
    </source>
</evidence>
<dbReference type="SMART" id="SM00044">
    <property type="entry name" value="CYCc"/>
    <property type="match status" value="1"/>
</dbReference>
<evidence type="ECO:0000256" key="7">
    <source>
        <dbReference type="ARBA" id="ARBA00022741"/>
    </source>
</evidence>
<dbReference type="InterPro" id="IPR028082">
    <property type="entry name" value="Peripla_BP_I"/>
</dbReference>
<dbReference type="AlphaFoldDB" id="A0A016TEU2"/>
<keyword evidence="14" id="KW-0456">Lyase</keyword>
<dbReference type="EC" id="4.6.1.2" evidence="3"/>
<feature type="transmembrane region" description="Helical" evidence="16">
    <location>
        <begin position="479"/>
        <end position="502"/>
    </location>
</feature>
<dbReference type="InterPro" id="IPR011009">
    <property type="entry name" value="Kinase-like_dom_sf"/>
</dbReference>
<evidence type="ECO:0000259" key="17">
    <source>
        <dbReference type="PROSITE" id="PS50011"/>
    </source>
</evidence>
<dbReference type="PANTHER" id="PTHR11920:SF342">
    <property type="entry name" value="RECEPTOR-TYPE GUANYLATE CYCLASE GCY-29"/>
    <property type="match status" value="1"/>
</dbReference>
<dbReference type="GO" id="GO:0009266">
    <property type="term" value="P:response to temperature stimulus"/>
    <property type="evidence" value="ECO:0007669"/>
    <property type="project" value="UniProtKB-ARBA"/>
</dbReference>
<dbReference type="Gene3D" id="1.10.510.10">
    <property type="entry name" value="Transferase(Phosphotransferase) domain 1"/>
    <property type="match status" value="1"/>
</dbReference>
<keyword evidence="4" id="KW-1003">Cell membrane</keyword>
<dbReference type="GO" id="GO:0009582">
    <property type="term" value="P:detection of abiotic stimulus"/>
    <property type="evidence" value="ECO:0007669"/>
    <property type="project" value="UniProtKB-ARBA"/>
</dbReference>
<dbReference type="InterPro" id="IPR029787">
    <property type="entry name" value="Nucleotide_cyclase"/>
</dbReference>
<dbReference type="InterPro" id="IPR001828">
    <property type="entry name" value="ANF_lig-bd_rcpt"/>
</dbReference>
<dbReference type="InterPro" id="IPR050401">
    <property type="entry name" value="Cyclic_nucleotide_synthase"/>
</dbReference>
<evidence type="ECO:0000256" key="14">
    <source>
        <dbReference type="ARBA" id="ARBA00023239"/>
    </source>
</evidence>
<evidence type="ECO:0000313" key="20">
    <source>
        <dbReference type="Proteomes" id="UP000024635"/>
    </source>
</evidence>
<keyword evidence="11 16" id="KW-0472">Membrane</keyword>
<keyword evidence="6" id="KW-0479">Metal-binding</keyword>
<dbReference type="EMBL" id="JARK01001445">
    <property type="protein sequence ID" value="EYC01197.1"/>
    <property type="molecule type" value="Genomic_DNA"/>
</dbReference>
<comment type="catalytic activity">
    <reaction evidence="1">
        <text>GTP = 3',5'-cyclic GMP + diphosphate</text>
        <dbReference type="Rhea" id="RHEA:13665"/>
        <dbReference type="ChEBI" id="CHEBI:33019"/>
        <dbReference type="ChEBI" id="CHEBI:37565"/>
        <dbReference type="ChEBI" id="CHEBI:57746"/>
        <dbReference type="EC" id="4.6.1.2"/>
    </reaction>
</comment>
<dbReference type="SUPFAM" id="SSF55073">
    <property type="entry name" value="Nucleotide cyclase"/>
    <property type="match status" value="1"/>
</dbReference>
<proteinExistence type="predicted"/>
<dbReference type="FunFam" id="3.30.70.1230:FF:000035">
    <property type="entry name" value="Guanylate cyclase"/>
    <property type="match status" value="1"/>
</dbReference>
<dbReference type="InterPro" id="IPR000719">
    <property type="entry name" value="Prot_kinase_dom"/>
</dbReference>
<keyword evidence="7" id="KW-0547">Nucleotide-binding</keyword>
<dbReference type="GO" id="GO:0004016">
    <property type="term" value="F:adenylate cyclase activity"/>
    <property type="evidence" value="ECO:0007669"/>
    <property type="project" value="TreeGrafter"/>
</dbReference>
<feature type="domain" description="Protein kinase" evidence="17">
    <location>
        <begin position="529"/>
        <end position="832"/>
    </location>
</feature>
<dbReference type="SUPFAM" id="SSF56112">
    <property type="entry name" value="Protein kinase-like (PK-like)"/>
    <property type="match status" value="1"/>
</dbReference>
<keyword evidence="8" id="KW-0460">Magnesium</keyword>
<evidence type="ECO:0000256" key="4">
    <source>
        <dbReference type="ARBA" id="ARBA00022475"/>
    </source>
</evidence>
<dbReference type="CDD" id="cd06352">
    <property type="entry name" value="PBP1_NPR_GC-like"/>
    <property type="match status" value="1"/>
</dbReference>
<dbReference type="PROSITE" id="PS50125">
    <property type="entry name" value="GUANYLATE_CYCLASE_2"/>
    <property type="match status" value="1"/>
</dbReference>
<keyword evidence="20" id="KW-1185">Reference proteome</keyword>
<organism evidence="19 20">
    <name type="scientific">Ancylostoma ceylanicum</name>
    <dbReference type="NCBI Taxonomy" id="53326"/>
    <lineage>
        <taxon>Eukaryota</taxon>
        <taxon>Metazoa</taxon>
        <taxon>Ecdysozoa</taxon>
        <taxon>Nematoda</taxon>
        <taxon>Chromadorea</taxon>
        <taxon>Rhabditida</taxon>
        <taxon>Rhabditina</taxon>
        <taxon>Rhabditomorpha</taxon>
        <taxon>Strongyloidea</taxon>
        <taxon>Ancylostomatidae</taxon>
        <taxon>Ancylostomatinae</taxon>
        <taxon>Ancylostoma</taxon>
    </lineage>
</organism>
<dbReference type="PROSITE" id="PS50011">
    <property type="entry name" value="PROTEIN_KINASE_DOM"/>
    <property type="match status" value="1"/>
</dbReference>
<protein>
    <recommendedName>
        <fullName evidence="3">guanylate cyclase</fullName>
        <ecNumber evidence="3">4.6.1.2</ecNumber>
    </recommendedName>
</protein>
<dbReference type="FunFam" id="1.10.510.10:FF:000941">
    <property type="entry name" value="Guanylate cyclase"/>
    <property type="match status" value="1"/>
</dbReference>
<name>A0A016TEU2_9BILA</name>
<dbReference type="GO" id="GO:0005886">
    <property type="term" value="C:plasma membrane"/>
    <property type="evidence" value="ECO:0007669"/>
    <property type="project" value="UniProtKB-SubCell"/>
</dbReference>
<dbReference type="Gene3D" id="3.30.70.1230">
    <property type="entry name" value="Nucleotide cyclase"/>
    <property type="match status" value="1"/>
</dbReference>
<dbReference type="GO" id="GO:0005524">
    <property type="term" value="F:ATP binding"/>
    <property type="evidence" value="ECO:0007669"/>
    <property type="project" value="InterPro"/>
</dbReference>
<dbReference type="GO" id="GO:0043005">
    <property type="term" value="C:neuron projection"/>
    <property type="evidence" value="ECO:0007669"/>
    <property type="project" value="UniProtKB-ARBA"/>
</dbReference>
<sequence length="1088" mass="122196">MRKKYSLLAPRAQFLITVFFLYLTIPEVFTQVVTNTSKRKNVVLIGHIGAIGALPNYEKVLDMSRNELLEDGTLGEDFDIEIISRNGCGDAFEGVAAAADLYHIEHVTTFLGPYCNSEMIPVATMANFWNIPIIAYMATANVLSDKKIYKTLVRTSLRTMNTIAESTAAFIKHYKWRKVSLISNVGAAAYEKLMAFEPVLKRHGVTVTRKILFEEAATVQDMLNGGQLEEIRANSRIVIVMFSSKTDLTSVFREATTKYGLSETEFVFIFPWLQEGANGASPFVGSDSSILDKVKKTYTNCVLIDDTNGFDDRMITPFTERLNSIGLDEKDIDLTNIYGYISLFDALKMLAVAGRRVLNTTGKFSSVTDGKKMWNAMRRMTIPGMVSNAGVGSGTVMLDDLAERVPFYSAFFVDRNRNQISPFASMAPKLIPNCDGLKTGTGCFEINVTEVLSSFWPSVDGNLPIDEPVCGFRGEKCDYTMIIVGASAALCFMLAAIGAWILRRYCESRSLNSMPWRIFRDDMQIVDEEQVKSMLSLGSQRTKLSATNAMALKHHAIIGVNTHATFHMYEQRRPIKFGRADLTLLMRMKQVVHDNINPFLGMAFNEKAEMLLLWKFCSRGTLQDVIYNDQFVLDEKFHGAFVRDITLGLEYLHLSNIGFHGSLTTWSTLIDRNWLVKLTDYGISDAVTRWVKHGSINDEVLKEGDDKTDTAQRTGILYVAPEIRLSNANNQKRRVDQNWIGQTLDKRRAADIYAFGMVMYEILFRCFPFNDKVDLSEMSAKAAEGEKIPRPSIQKDKQLHPDLIALLQDCWHDAPDARPSIRRVRLSTESIMKTKGSLVDSMTRMMEEYANNLEKLVSERTGMLEAATVRADKLLSQLLPKFVANELKNGRPVPPKMYQSATVLFTDVVGFTTLCSTSSPLEVVNLLNSVYSGFDEIINKHDGYKVETIGDAYLVVSGIPEENGKRHVSNIADITLDILEFLVTYRIPHRKSEKLRIRLGFHTGAVAAAVVGLNAPRYCLFGDTVNMASRMESTGEPEKIQISEAAKTLLANEYPEFVTMKRGDFEIKGKGQCSTYWLLRKDRSCFTN</sequence>
<keyword evidence="10" id="KW-0342">GTP-binding</keyword>
<evidence type="ECO:0000256" key="12">
    <source>
        <dbReference type="ARBA" id="ARBA00023170"/>
    </source>
</evidence>
<dbReference type="Pfam" id="PF00211">
    <property type="entry name" value="Guanylate_cyc"/>
    <property type="match status" value="1"/>
</dbReference>
<evidence type="ECO:0000256" key="6">
    <source>
        <dbReference type="ARBA" id="ARBA00022723"/>
    </source>
</evidence>
<evidence type="ECO:0000256" key="9">
    <source>
        <dbReference type="ARBA" id="ARBA00022989"/>
    </source>
</evidence>
<dbReference type="InterPro" id="IPR001245">
    <property type="entry name" value="Ser-Thr/Tyr_kinase_cat_dom"/>
</dbReference>
<evidence type="ECO:0000256" key="5">
    <source>
        <dbReference type="ARBA" id="ARBA00022692"/>
    </source>
</evidence>
<dbReference type="CDD" id="cd07302">
    <property type="entry name" value="CHD"/>
    <property type="match status" value="1"/>
</dbReference>
<evidence type="ECO:0000256" key="3">
    <source>
        <dbReference type="ARBA" id="ARBA00012202"/>
    </source>
</evidence>
<keyword evidence="13" id="KW-0325">Glycoprotein</keyword>
<evidence type="ECO:0000256" key="10">
    <source>
        <dbReference type="ARBA" id="ARBA00023134"/>
    </source>
</evidence>
<reference evidence="20" key="1">
    <citation type="journal article" date="2015" name="Nat. Genet.">
        <title>The genome and transcriptome of the zoonotic hookworm Ancylostoma ceylanicum identify infection-specific gene families.</title>
        <authorList>
            <person name="Schwarz E.M."/>
            <person name="Hu Y."/>
            <person name="Antoshechkin I."/>
            <person name="Miller M.M."/>
            <person name="Sternberg P.W."/>
            <person name="Aroian R.V."/>
        </authorList>
    </citation>
    <scope>NUCLEOTIDE SEQUENCE</scope>
    <source>
        <strain evidence="20">HY135</strain>
    </source>
</reference>
<evidence type="ECO:0000256" key="1">
    <source>
        <dbReference type="ARBA" id="ARBA00001436"/>
    </source>
</evidence>
<comment type="caution">
    <text evidence="19">The sequence shown here is derived from an EMBL/GenBank/DDBJ whole genome shotgun (WGS) entry which is preliminary data.</text>
</comment>
<evidence type="ECO:0000259" key="18">
    <source>
        <dbReference type="PROSITE" id="PS50125"/>
    </source>
</evidence>
<dbReference type="GO" id="GO:0004383">
    <property type="term" value="F:guanylate cyclase activity"/>
    <property type="evidence" value="ECO:0007669"/>
    <property type="project" value="UniProtKB-EC"/>
</dbReference>
<dbReference type="GO" id="GO:0001653">
    <property type="term" value="F:peptide receptor activity"/>
    <property type="evidence" value="ECO:0007669"/>
    <property type="project" value="TreeGrafter"/>
</dbReference>
<dbReference type="InterPro" id="IPR001054">
    <property type="entry name" value="A/G_cyclase"/>
</dbReference>
<dbReference type="GO" id="GO:0035556">
    <property type="term" value="P:intracellular signal transduction"/>
    <property type="evidence" value="ECO:0007669"/>
    <property type="project" value="InterPro"/>
</dbReference>